<evidence type="ECO:0000256" key="1">
    <source>
        <dbReference type="SAM" id="SignalP"/>
    </source>
</evidence>
<dbReference type="EMBL" id="CP051774">
    <property type="protein sequence ID" value="QJE99069.1"/>
    <property type="molecule type" value="Genomic_DNA"/>
</dbReference>
<feature type="domain" description="Trimeric autotransporter adhesin YadA-like head" evidence="2">
    <location>
        <begin position="754"/>
        <end position="779"/>
    </location>
</feature>
<dbReference type="RefSeq" id="WP_169457555.1">
    <property type="nucleotide sequence ID" value="NZ_CP051774.1"/>
</dbReference>
<accession>A0A858RRU7</accession>
<organism evidence="3 4">
    <name type="scientific">Luteolibacter luteus</name>
    <dbReference type="NCBI Taxonomy" id="2728835"/>
    <lineage>
        <taxon>Bacteria</taxon>
        <taxon>Pseudomonadati</taxon>
        <taxon>Verrucomicrobiota</taxon>
        <taxon>Verrucomicrobiia</taxon>
        <taxon>Verrucomicrobiales</taxon>
        <taxon>Verrucomicrobiaceae</taxon>
        <taxon>Luteolibacter</taxon>
    </lineage>
</organism>
<reference evidence="3 4" key="1">
    <citation type="submission" date="2020-04" db="EMBL/GenBank/DDBJ databases">
        <title>Luteolibacter sp. G-1-1-1 isolated from soil.</title>
        <authorList>
            <person name="Dahal R.H."/>
        </authorList>
    </citation>
    <scope>NUCLEOTIDE SEQUENCE [LARGE SCALE GENOMIC DNA]</scope>
    <source>
        <strain evidence="3 4">G-1-1-1</strain>
    </source>
</reference>
<feature type="domain" description="Trimeric autotransporter adhesin YadA-like head" evidence="2">
    <location>
        <begin position="726"/>
        <end position="750"/>
    </location>
</feature>
<dbReference type="InterPro" id="IPR052918">
    <property type="entry name" value="Motility_Chemotaxis_Reg"/>
</dbReference>
<dbReference type="InterPro" id="IPR008640">
    <property type="entry name" value="Adhesin_Head_dom"/>
</dbReference>
<dbReference type="InterPro" id="IPR011049">
    <property type="entry name" value="Serralysin-like_metalloprot_C"/>
</dbReference>
<evidence type="ECO:0000313" key="3">
    <source>
        <dbReference type="EMBL" id="QJE99069.1"/>
    </source>
</evidence>
<proteinExistence type="predicted"/>
<sequence length="921" mass="92063">MHTPQLLHTRRSLTAAALILATISAPALQAQTVLTGNHKVTGNLDATGDLGWGVTSSSAVAGKLRYFISPDIELSFDATQANAVFTWNDNAGTALRDKMRLDQNNAIHLYPTAGGTASITMTPNAGAIKLAGTNPGIYNSSGSPVLQMSGSRAVFPSQPLFTSGIDFGGTGGTLDTSKMEDLQSLLTGFGYDPNQGSYTAITKLNSAPGLSVTAAAAQNGYLYLAASIYGTITLDSVTYDSANGQYAVIKIADDGSVGWVKQIQLSSGSLMLNSIEVNESGTVALAGGLNGTTSNLGAQNMAQSGGIDGFVLVLNSSGTPQWSKVITNGVSPLREDAYGVAIDASGNVAVVGESEGSTINFGNGTRTSSGGTDAYVVKYNSSGTAQWSLLAGGSGYDGARDVAFASNGNVIVAGAGGTTTSLGAKNFTSAGMSDAWAMAFSSAGAIQWATPIGGTGNETTQKLGLDSSDNAYLLAQFSGSTTNLGSHNKTSAGSNDALVVALNTSGAVQWSKAIGSSGSDYASELKVDAWGSIVVSGTVTGSITNLGAYNLTAQGESDGFFVSLNTSGSVTGSRLIGGSKSDGFNAVPLDGLSPGGYLFHGYVGNTVPIGNTRLPSGNFAITVPSNTIVTDPITSTPSLAWGGFAGAEGTVAIGTNAFANGLQSAAFNSGLTHGENSFAGNAGQARGKNSVAFGVTTASGEGSASFGLQTSATGAASFAAGHSNAASGSYATAFGDMNLASGEASVALGWMSSATGQNSIAAGENNNAAGWASVSLGAYNWSAGFSSTTLGMGNFASGDFSLAAGSGTNAASYLSSVFGQYNLAGGSASAWVEEDPLFEIGNGVSGASNAVGVLKNGRTTLTNKAWKAAVTATPTAATALADPAPTTDSGGKALVVEGHTELQGKVIIVRPQGDISPGIYQ</sequence>
<feature type="domain" description="Trimeric autotransporter adhesin YadA-like head" evidence="2">
    <location>
        <begin position="645"/>
        <end position="666"/>
    </location>
</feature>
<protein>
    <recommendedName>
        <fullName evidence="2">Trimeric autotransporter adhesin YadA-like head domain-containing protein</fullName>
    </recommendedName>
</protein>
<dbReference type="Proteomes" id="UP000501812">
    <property type="component" value="Chromosome"/>
</dbReference>
<name>A0A858RRU7_9BACT</name>
<keyword evidence="1" id="KW-0732">Signal</keyword>
<dbReference type="Pfam" id="PF05658">
    <property type="entry name" value="YadA_head"/>
    <property type="match status" value="3"/>
</dbReference>
<feature type="chain" id="PRO_5032388681" description="Trimeric autotransporter adhesin YadA-like head domain-containing protein" evidence="1">
    <location>
        <begin position="31"/>
        <end position="921"/>
    </location>
</feature>
<evidence type="ECO:0000313" key="4">
    <source>
        <dbReference type="Proteomes" id="UP000501812"/>
    </source>
</evidence>
<dbReference type="PANTHER" id="PTHR35580">
    <property type="entry name" value="CELL SURFACE GLYCOPROTEIN (S-LAYER PROTEIN)-LIKE PROTEIN"/>
    <property type="match status" value="1"/>
</dbReference>
<feature type="signal peptide" evidence="1">
    <location>
        <begin position="1"/>
        <end position="30"/>
    </location>
</feature>
<dbReference type="KEGG" id="luo:HHL09_25915"/>
<dbReference type="GO" id="GO:0019867">
    <property type="term" value="C:outer membrane"/>
    <property type="evidence" value="ECO:0007669"/>
    <property type="project" value="InterPro"/>
</dbReference>
<gene>
    <name evidence="3" type="ORF">HHL09_25915</name>
</gene>
<dbReference type="Gene3D" id="2.150.10.10">
    <property type="entry name" value="Serralysin-like metalloprotease, C-terminal"/>
    <property type="match status" value="2"/>
</dbReference>
<dbReference type="AlphaFoldDB" id="A0A858RRU7"/>
<dbReference type="SUPFAM" id="SSF101898">
    <property type="entry name" value="NHL repeat"/>
    <property type="match status" value="1"/>
</dbReference>
<dbReference type="SUPFAM" id="SSF101967">
    <property type="entry name" value="Adhesin YadA, collagen-binding domain"/>
    <property type="match status" value="1"/>
</dbReference>
<dbReference type="PANTHER" id="PTHR35580:SF1">
    <property type="entry name" value="PHYTASE-LIKE DOMAIN-CONTAINING PROTEIN"/>
    <property type="match status" value="1"/>
</dbReference>
<evidence type="ECO:0000259" key="2">
    <source>
        <dbReference type="Pfam" id="PF05658"/>
    </source>
</evidence>
<keyword evidence="4" id="KW-1185">Reference proteome</keyword>
<dbReference type="CDD" id="cd12820">
    <property type="entry name" value="LbR_YadA-like"/>
    <property type="match status" value="1"/>
</dbReference>